<dbReference type="OrthoDB" id="342981at2759"/>
<comment type="caution">
    <text evidence="1">The sequence shown here is derived from an EMBL/GenBank/DDBJ whole genome shotgun (WGS) entry which is preliminary data.</text>
</comment>
<dbReference type="AlphaFoldDB" id="A0A2T6ZHL3"/>
<keyword evidence="2" id="KW-1185">Reference proteome</keyword>
<dbReference type="EMBL" id="NESQ01000257">
    <property type="protein sequence ID" value="PUU74988.1"/>
    <property type="molecule type" value="Genomic_DNA"/>
</dbReference>
<evidence type="ECO:0000313" key="1">
    <source>
        <dbReference type="EMBL" id="PUU74988.1"/>
    </source>
</evidence>
<reference evidence="1 2" key="1">
    <citation type="submission" date="2017-04" db="EMBL/GenBank/DDBJ databases">
        <title>Draft genome sequence of Tuber borchii Vittad., a whitish edible truffle.</title>
        <authorList>
            <consortium name="DOE Joint Genome Institute"/>
            <person name="Murat C."/>
            <person name="Kuo A."/>
            <person name="Barry K.W."/>
            <person name="Clum A."/>
            <person name="Dockter R.B."/>
            <person name="Fauchery L."/>
            <person name="Iotti M."/>
            <person name="Kohler A."/>
            <person name="Labutti K."/>
            <person name="Lindquist E.A."/>
            <person name="Lipzen A."/>
            <person name="Ohm R.A."/>
            <person name="Wang M."/>
            <person name="Grigoriev I.V."/>
            <person name="Zambonelli A."/>
            <person name="Martin F.M."/>
        </authorList>
    </citation>
    <scope>NUCLEOTIDE SEQUENCE [LARGE SCALE GENOMIC DNA]</scope>
    <source>
        <strain evidence="1 2">Tbo3840</strain>
    </source>
</reference>
<name>A0A2T6ZHL3_TUBBO</name>
<proteinExistence type="predicted"/>
<accession>A0A2T6ZHL3</accession>
<dbReference type="STRING" id="42251.A0A2T6ZHL3"/>
<sequence length="102" mass="11852">MAILDYVFLLKKYLAVHSQLVPNPLRSMHENMMRFFEKNYTAEIAALAPKDEEWKNIENLFTEEQLQLFEKGNGDLAKDYEDTLDQVRPAKKSLIEISSSQA</sequence>
<protein>
    <submittedName>
        <fullName evidence="1">Uncharacterized protein</fullName>
    </submittedName>
</protein>
<dbReference type="Proteomes" id="UP000244722">
    <property type="component" value="Unassembled WGS sequence"/>
</dbReference>
<organism evidence="1 2">
    <name type="scientific">Tuber borchii</name>
    <name type="common">White truffle</name>
    <dbReference type="NCBI Taxonomy" id="42251"/>
    <lineage>
        <taxon>Eukaryota</taxon>
        <taxon>Fungi</taxon>
        <taxon>Dikarya</taxon>
        <taxon>Ascomycota</taxon>
        <taxon>Pezizomycotina</taxon>
        <taxon>Pezizomycetes</taxon>
        <taxon>Pezizales</taxon>
        <taxon>Tuberaceae</taxon>
        <taxon>Tuber</taxon>
    </lineage>
</organism>
<gene>
    <name evidence="1" type="ORF">B9Z19DRAFT_1132130</name>
</gene>
<evidence type="ECO:0000313" key="2">
    <source>
        <dbReference type="Proteomes" id="UP000244722"/>
    </source>
</evidence>